<evidence type="ECO:0000313" key="2">
    <source>
        <dbReference type="Proteomes" id="UP000275846"/>
    </source>
</evidence>
<evidence type="ECO:0000313" key="3">
    <source>
        <dbReference type="WBParaSite" id="SSLN_0001129701-mRNA-1"/>
    </source>
</evidence>
<protein>
    <submittedName>
        <fullName evidence="1 3">Uncharacterized protein</fullName>
    </submittedName>
</protein>
<organism evidence="3">
    <name type="scientific">Schistocephalus solidus</name>
    <name type="common">Tapeworm</name>
    <dbReference type="NCBI Taxonomy" id="70667"/>
    <lineage>
        <taxon>Eukaryota</taxon>
        <taxon>Metazoa</taxon>
        <taxon>Spiralia</taxon>
        <taxon>Lophotrochozoa</taxon>
        <taxon>Platyhelminthes</taxon>
        <taxon>Cestoda</taxon>
        <taxon>Eucestoda</taxon>
        <taxon>Diphyllobothriidea</taxon>
        <taxon>Diphyllobothriidae</taxon>
        <taxon>Schistocephalus</taxon>
    </lineage>
</organism>
<dbReference type="EMBL" id="UYSU01036142">
    <property type="protein sequence ID" value="VDL97259.1"/>
    <property type="molecule type" value="Genomic_DNA"/>
</dbReference>
<name>A0A183T326_SCHSO</name>
<keyword evidence="2" id="KW-1185">Reference proteome</keyword>
<gene>
    <name evidence="1" type="ORF">SSLN_LOCUS10874</name>
</gene>
<dbReference type="WBParaSite" id="SSLN_0001129701-mRNA-1">
    <property type="protein sequence ID" value="SSLN_0001129701-mRNA-1"/>
    <property type="gene ID" value="SSLN_0001129701"/>
</dbReference>
<reference evidence="1 2" key="2">
    <citation type="submission" date="2018-11" db="EMBL/GenBank/DDBJ databases">
        <authorList>
            <consortium name="Pathogen Informatics"/>
        </authorList>
    </citation>
    <scope>NUCLEOTIDE SEQUENCE [LARGE SCALE GENOMIC DNA]</scope>
    <source>
        <strain evidence="1 2">NST_G2</strain>
    </source>
</reference>
<evidence type="ECO:0000313" key="1">
    <source>
        <dbReference type="EMBL" id="VDL97259.1"/>
    </source>
</evidence>
<dbReference type="Proteomes" id="UP000275846">
    <property type="component" value="Unassembled WGS sequence"/>
</dbReference>
<proteinExistence type="predicted"/>
<reference evidence="3" key="1">
    <citation type="submission" date="2016-06" db="UniProtKB">
        <authorList>
            <consortium name="WormBaseParasite"/>
        </authorList>
    </citation>
    <scope>IDENTIFICATION</scope>
</reference>
<sequence>MIVSSITVQFRSRLSDKRGVMTLHLIGVSRSRLYRRPPPRLGALQIVARPSVDMCYPSPPPHPWAERIGTFVLNCRDCNRVPIHPPSVLLSLPPTHLGVEAATE</sequence>
<dbReference type="AlphaFoldDB" id="A0A183T326"/>
<accession>A0A183T326</accession>